<proteinExistence type="predicted"/>
<dbReference type="EMBL" id="JAYMYQ010000001">
    <property type="protein sequence ID" value="KAK7361424.1"/>
    <property type="molecule type" value="Genomic_DNA"/>
</dbReference>
<accession>A0AAN9MUZ1</accession>
<evidence type="ECO:0000313" key="2">
    <source>
        <dbReference type="Proteomes" id="UP001367508"/>
    </source>
</evidence>
<organism evidence="1 2">
    <name type="scientific">Canavalia gladiata</name>
    <name type="common">Sword bean</name>
    <name type="synonym">Dolichos gladiatus</name>
    <dbReference type="NCBI Taxonomy" id="3824"/>
    <lineage>
        <taxon>Eukaryota</taxon>
        <taxon>Viridiplantae</taxon>
        <taxon>Streptophyta</taxon>
        <taxon>Embryophyta</taxon>
        <taxon>Tracheophyta</taxon>
        <taxon>Spermatophyta</taxon>
        <taxon>Magnoliopsida</taxon>
        <taxon>eudicotyledons</taxon>
        <taxon>Gunneridae</taxon>
        <taxon>Pentapetalae</taxon>
        <taxon>rosids</taxon>
        <taxon>fabids</taxon>
        <taxon>Fabales</taxon>
        <taxon>Fabaceae</taxon>
        <taxon>Papilionoideae</taxon>
        <taxon>50 kb inversion clade</taxon>
        <taxon>NPAAA clade</taxon>
        <taxon>indigoferoid/millettioid clade</taxon>
        <taxon>Phaseoleae</taxon>
        <taxon>Canavalia</taxon>
    </lineage>
</organism>
<evidence type="ECO:0000313" key="1">
    <source>
        <dbReference type="EMBL" id="KAK7361424.1"/>
    </source>
</evidence>
<keyword evidence="2" id="KW-1185">Reference proteome</keyword>
<sequence>MALGIWIQGTSLDLHGAAWSNVPDLATTECTSVILATYRSHGLPWVNGSGFMRAHASLSRVNMAWEASKGIHPESDHKGRFLDICSPNADPNAFIFLNA</sequence>
<dbReference type="AlphaFoldDB" id="A0AAN9MUZ1"/>
<gene>
    <name evidence="1" type="ORF">VNO77_03485</name>
</gene>
<protein>
    <submittedName>
        <fullName evidence="1">Uncharacterized protein</fullName>
    </submittedName>
</protein>
<name>A0AAN9MUZ1_CANGL</name>
<dbReference type="Proteomes" id="UP001367508">
    <property type="component" value="Unassembled WGS sequence"/>
</dbReference>
<reference evidence="1 2" key="1">
    <citation type="submission" date="2024-01" db="EMBL/GenBank/DDBJ databases">
        <title>The genomes of 5 underutilized Papilionoideae crops provide insights into root nodulation and disease resistanc.</title>
        <authorList>
            <person name="Jiang F."/>
        </authorList>
    </citation>
    <scope>NUCLEOTIDE SEQUENCE [LARGE SCALE GENOMIC DNA]</scope>
    <source>
        <strain evidence="1">LVBAO_FW01</strain>
        <tissue evidence="1">Leaves</tissue>
    </source>
</reference>
<comment type="caution">
    <text evidence="1">The sequence shown here is derived from an EMBL/GenBank/DDBJ whole genome shotgun (WGS) entry which is preliminary data.</text>
</comment>